<dbReference type="Gene3D" id="3.30.450.40">
    <property type="match status" value="1"/>
</dbReference>
<dbReference type="CDD" id="cd00077">
    <property type="entry name" value="HDc"/>
    <property type="match status" value="1"/>
</dbReference>
<name>A0ABN6RKP0_9DEIO</name>
<dbReference type="InterPro" id="IPR003607">
    <property type="entry name" value="HD/PDEase_dom"/>
</dbReference>
<dbReference type="Pfam" id="PF13487">
    <property type="entry name" value="HD_5"/>
    <property type="match status" value="1"/>
</dbReference>
<feature type="domain" description="HD-GYP" evidence="1">
    <location>
        <begin position="196"/>
        <end position="379"/>
    </location>
</feature>
<proteinExistence type="predicted"/>
<dbReference type="InterPro" id="IPR003018">
    <property type="entry name" value="GAF"/>
</dbReference>
<evidence type="ECO:0000259" key="1">
    <source>
        <dbReference type="PROSITE" id="PS51832"/>
    </source>
</evidence>
<dbReference type="SMART" id="SM00471">
    <property type="entry name" value="HDc"/>
    <property type="match status" value="1"/>
</dbReference>
<dbReference type="InterPro" id="IPR052020">
    <property type="entry name" value="Cyclic_di-GMP/3'3'-cGAMP_PDE"/>
</dbReference>
<geneLocation type="plasmid" evidence="2 3">
    <name>pDAETH-1</name>
</geneLocation>
<protein>
    <submittedName>
        <fullName evidence="2">Phosphohydrolase</fullName>
    </submittedName>
</protein>
<accession>A0ABN6RKP0</accession>
<reference evidence="2" key="1">
    <citation type="submission" date="2022-07" db="EMBL/GenBank/DDBJ databases">
        <title>Complete Genome Sequence of the Radioresistant Bacterium Deinococcus aetherius ST0316, Isolated from the Air Dust collected in Lower Stratosphere above Japan.</title>
        <authorList>
            <person name="Satoh K."/>
            <person name="Hagiwara K."/>
            <person name="Katsumata K."/>
            <person name="Kubo A."/>
            <person name="Yokobori S."/>
            <person name="Yamagishi A."/>
            <person name="Oono Y."/>
            <person name="Narumi I."/>
        </authorList>
    </citation>
    <scope>NUCLEOTIDE SEQUENCE</scope>
    <source>
        <strain evidence="2">ST0316</strain>
        <plasmid evidence="2">pDAETH-1</plasmid>
    </source>
</reference>
<dbReference type="InterPro" id="IPR029016">
    <property type="entry name" value="GAF-like_dom_sf"/>
</dbReference>
<keyword evidence="3" id="KW-1185">Reference proteome</keyword>
<dbReference type="RefSeq" id="WP_264777925.1">
    <property type="nucleotide sequence ID" value="NZ_AP026561.1"/>
</dbReference>
<dbReference type="PROSITE" id="PS51832">
    <property type="entry name" value="HD_GYP"/>
    <property type="match status" value="1"/>
</dbReference>
<dbReference type="SUPFAM" id="SSF109604">
    <property type="entry name" value="HD-domain/PDEase-like"/>
    <property type="match status" value="1"/>
</dbReference>
<sequence length="379" mass="39998">MTAPFIPRISDLTPGHDARTSAAQSVVTLTRVALAAPDLVAGVTPTLEHLVDATAAVGAVYLGRDGEHRPRYGVRATCGEVPQALNPPGGLPADLPLMRALEGSARPLFFDGINFDRPSFASTGDLTFADPREGAGPGVASLAAAPIRVGSGPLLGAFVMYTSQPHVWDPEEEALFSMVSGTVAALAGRLAAEEQATVAREAALRALGQMLETWDGDSLGHTDRVTTLAMRLAGRLDLSAGQRQALRWGAYLHDIGKVTLLGALLPRMAPATEGDGFAQMLGFLPPAALSVITDRHEYWNGGGYPAGKAGTQISLEARLFALCDAYDGLTNPRLHELPWDPEEALAELQSRAGQEFDPELVRLLLEVVGESLNEQVGGE</sequence>
<evidence type="ECO:0000313" key="3">
    <source>
        <dbReference type="Proteomes" id="UP001064971"/>
    </source>
</evidence>
<dbReference type="Proteomes" id="UP001064971">
    <property type="component" value="Plasmid pDAETH-1"/>
</dbReference>
<dbReference type="PANTHER" id="PTHR45228:SF8">
    <property type="entry name" value="TWO-COMPONENT RESPONSE REGULATOR-RELATED"/>
    <property type="match status" value="1"/>
</dbReference>
<evidence type="ECO:0000313" key="2">
    <source>
        <dbReference type="EMBL" id="BDP43444.1"/>
    </source>
</evidence>
<dbReference type="InterPro" id="IPR037522">
    <property type="entry name" value="HD_GYP_dom"/>
</dbReference>
<dbReference type="Gene3D" id="1.10.3210.10">
    <property type="entry name" value="Hypothetical protein af1432"/>
    <property type="match status" value="1"/>
</dbReference>
<dbReference type="Pfam" id="PF01590">
    <property type="entry name" value="GAF"/>
    <property type="match status" value="1"/>
</dbReference>
<dbReference type="SUPFAM" id="SSF55781">
    <property type="entry name" value="GAF domain-like"/>
    <property type="match status" value="1"/>
</dbReference>
<organism evidence="2 3">
    <name type="scientific">Deinococcus aetherius</name>
    <dbReference type="NCBI Taxonomy" id="200252"/>
    <lineage>
        <taxon>Bacteria</taxon>
        <taxon>Thermotogati</taxon>
        <taxon>Deinococcota</taxon>
        <taxon>Deinococci</taxon>
        <taxon>Deinococcales</taxon>
        <taxon>Deinococcaceae</taxon>
        <taxon>Deinococcus</taxon>
    </lineage>
</organism>
<dbReference type="PANTHER" id="PTHR45228">
    <property type="entry name" value="CYCLIC DI-GMP PHOSPHODIESTERASE TM_0186-RELATED"/>
    <property type="match status" value="1"/>
</dbReference>
<keyword evidence="2" id="KW-0614">Plasmid</keyword>
<gene>
    <name evidence="2" type="ORF">DAETH_34130</name>
</gene>
<dbReference type="EMBL" id="AP026561">
    <property type="protein sequence ID" value="BDP43444.1"/>
    <property type="molecule type" value="Genomic_DNA"/>
</dbReference>